<evidence type="ECO:0000313" key="3">
    <source>
        <dbReference type="EMBL" id="XDQ81077.1"/>
    </source>
</evidence>
<organism evidence="3">
    <name type="scientific">Streptomyces sp. Y1</name>
    <dbReference type="NCBI Taxonomy" id="3238634"/>
    <lineage>
        <taxon>Bacteria</taxon>
        <taxon>Bacillati</taxon>
        <taxon>Actinomycetota</taxon>
        <taxon>Actinomycetes</taxon>
        <taxon>Kitasatosporales</taxon>
        <taxon>Streptomycetaceae</taxon>
        <taxon>Streptomyces</taxon>
    </lineage>
</organism>
<reference evidence="3" key="1">
    <citation type="submission" date="2024-07" db="EMBL/GenBank/DDBJ databases">
        <authorList>
            <person name="Yu S.T."/>
        </authorList>
    </citation>
    <scope>NUCLEOTIDE SEQUENCE</scope>
    <source>
        <strain evidence="3">Y1</strain>
    </source>
</reference>
<accession>A0AB39TPF0</accession>
<protein>
    <submittedName>
        <fullName evidence="3">Ricin-type beta-trefoil lectin domain protein</fullName>
    </submittedName>
</protein>
<evidence type="ECO:0000259" key="2">
    <source>
        <dbReference type="Pfam" id="PF00652"/>
    </source>
</evidence>
<dbReference type="PROSITE" id="PS50231">
    <property type="entry name" value="RICIN_B_LECTIN"/>
    <property type="match status" value="1"/>
</dbReference>
<dbReference type="Gene3D" id="2.80.10.50">
    <property type="match status" value="1"/>
</dbReference>
<feature type="signal peptide" evidence="1">
    <location>
        <begin position="1"/>
        <end position="28"/>
    </location>
</feature>
<feature type="domain" description="Ricin B lectin" evidence="2">
    <location>
        <begin position="42"/>
        <end position="147"/>
    </location>
</feature>
<dbReference type="Pfam" id="PF00652">
    <property type="entry name" value="Ricin_B_lectin"/>
    <property type="match status" value="1"/>
</dbReference>
<dbReference type="RefSeq" id="WP_369184084.1">
    <property type="nucleotide sequence ID" value="NZ_CP163445.1"/>
</dbReference>
<evidence type="ECO:0000256" key="1">
    <source>
        <dbReference type="SAM" id="SignalP"/>
    </source>
</evidence>
<dbReference type="InterPro" id="IPR035992">
    <property type="entry name" value="Ricin_B-like_lectins"/>
</dbReference>
<feature type="chain" id="PRO_5044190176" evidence="1">
    <location>
        <begin position="29"/>
        <end position="159"/>
    </location>
</feature>
<keyword evidence="1" id="KW-0732">Signal</keyword>
<sequence>MAIALRKTLAVAALALTASFLPTAGAGAADTAHRAQRTPNLYCLANAWGSANVSVKPCNAGDAGQHWSLSGERIALSNAPAYCFANAWNTANVGTKPCDPGDMGQYWTVTGQQISLTFAPAYCLANAWGTPNVGTKPCDTSDPGQHWVIFNDEITLANA</sequence>
<dbReference type="EMBL" id="CP163445">
    <property type="protein sequence ID" value="XDQ81077.1"/>
    <property type="molecule type" value="Genomic_DNA"/>
</dbReference>
<dbReference type="InterPro" id="IPR000772">
    <property type="entry name" value="Ricin_B_lectin"/>
</dbReference>
<gene>
    <name evidence="3" type="ORF">AB2U05_22750</name>
</gene>
<proteinExistence type="predicted"/>
<dbReference type="SUPFAM" id="SSF50370">
    <property type="entry name" value="Ricin B-like lectins"/>
    <property type="match status" value="1"/>
</dbReference>
<name>A0AB39TPF0_9ACTN</name>
<dbReference type="AlphaFoldDB" id="A0AB39TPF0"/>